<sequence>MAYIRVSKVGGRDDDLLSPELQRHAIDQLAAREGITIAEEFQDLDKSGRDFTKRSVAKIIQGIRDGKWKYVVLWKWSRWGRNMRESQIHLGLVEDAGGIVRAATEDFDPATTMGRFTRDQMLLIAQLQSDMIGDGWREVHAKRRRDKLPHGGGPRFGYTYSKRNGYEIKEDEALLLKNAYERYVAGEAHRAIALEWTAAGLKTTRGTPWTRVKLALTMDTGFAAGLIRERSDSAKKRGKTRAIWAFDAWREGKHRPIISIELWEAYVARRKAQAEMPPRVRTAPLALSGLLVCGDPSCGKPMQAHYGGRRNYLRWVCNTARDEKTHPSNIISNPRAMGLIMGWLAKNAEGSLDVTGEARRIEAGRRAKGEAEAYAATIAALTVKRGRLADLYTDGDIGREDYREQKVRIEAELDRAVTGRAAALARERASGGFVREFRTLAEEWSRLAPADQREALLQVVKRIVVEPGLFSPEKLRFEVVWE</sequence>
<dbReference type="SUPFAM" id="SSF53041">
    <property type="entry name" value="Resolvase-like"/>
    <property type="match status" value="1"/>
</dbReference>
<dbReference type="InterPro" id="IPR025827">
    <property type="entry name" value="Zn_ribbon_recom_dom"/>
</dbReference>
<protein>
    <recommendedName>
        <fullName evidence="1">Recombinase domain-containing protein</fullName>
    </recommendedName>
</protein>
<name>A0ABP8DV72_9ACTN</name>
<keyword evidence="3" id="KW-1185">Reference proteome</keyword>
<accession>A0ABP8DV72</accession>
<dbReference type="PANTHER" id="PTHR30461:SF23">
    <property type="entry name" value="DNA RECOMBINASE-RELATED"/>
    <property type="match status" value="1"/>
</dbReference>
<proteinExistence type="predicted"/>
<dbReference type="RefSeq" id="WP_345144091.1">
    <property type="nucleotide sequence ID" value="NZ_BAABAT010000085.1"/>
</dbReference>
<dbReference type="Pfam" id="PF07508">
    <property type="entry name" value="Recombinase"/>
    <property type="match status" value="1"/>
</dbReference>
<comment type="caution">
    <text evidence="2">The sequence shown here is derived from an EMBL/GenBank/DDBJ whole genome shotgun (WGS) entry which is preliminary data.</text>
</comment>
<dbReference type="Gene3D" id="3.90.1750.20">
    <property type="entry name" value="Putative Large Serine Recombinase, Chain B, Domain 2"/>
    <property type="match status" value="1"/>
</dbReference>
<evidence type="ECO:0000313" key="2">
    <source>
        <dbReference type="EMBL" id="GAA4263918.1"/>
    </source>
</evidence>
<gene>
    <name evidence="2" type="ORF">GCM10022255_112810</name>
</gene>
<dbReference type="Pfam" id="PF00239">
    <property type="entry name" value="Resolvase"/>
    <property type="match status" value="1"/>
</dbReference>
<dbReference type="Proteomes" id="UP001500620">
    <property type="component" value="Unassembled WGS sequence"/>
</dbReference>
<dbReference type="PROSITE" id="PS51737">
    <property type="entry name" value="RECOMBINASE_DNA_BIND"/>
    <property type="match status" value="1"/>
</dbReference>
<dbReference type="PANTHER" id="PTHR30461">
    <property type="entry name" value="DNA-INVERTASE FROM LAMBDOID PROPHAGE"/>
    <property type="match status" value="1"/>
</dbReference>
<dbReference type="EMBL" id="BAABAT010000085">
    <property type="protein sequence ID" value="GAA4263918.1"/>
    <property type="molecule type" value="Genomic_DNA"/>
</dbReference>
<dbReference type="CDD" id="cd00338">
    <property type="entry name" value="Ser_Recombinase"/>
    <property type="match status" value="1"/>
</dbReference>
<evidence type="ECO:0000313" key="3">
    <source>
        <dbReference type="Proteomes" id="UP001500620"/>
    </source>
</evidence>
<dbReference type="SMART" id="SM00857">
    <property type="entry name" value="Resolvase"/>
    <property type="match status" value="1"/>
</dbReference>
<reference evidence="3" key="1">
    <citation type="journal article" date="2019" name="Int. J. Syst. Evol. Microbiol.">
        <title>The Global Catalogue of Microorganisms (GCM) 10K type strain sequencing project: providing services to taxonomists for standard genome sequencing and annotation.</title>
        <authorList>
            <consortium name="The Broad Institute Genomics Platform"/>
            <consortium name="The Broad Institute Genome Sequencing Center for Infectious Disease"/>
            <person name="Wu L."/>
            <person name="Ma J."/>
        </authorList>
    </citation>
    <scope>NUCLEOTIDE SEQUENCE [LARGE SCALE GENOMIC DNA]</scope>
    <source>
        <strain evidence="3">JCM 17441</strain>
    </source>
</reference>
<dbReference type="InterPro" id="IPR006119">
    <property type="entry name" value="Resolv_N"/>
</dbReference>
<dbReference type="InterPro" id="IPR036162">
    <property type="entry name" value="Resolvase-like_N_sf"/>
</dbReference>
<dbReference type="InterPro" id="IPR050639">
    <property type="entry name" value="SSR_resolvase"/>
</dbReference>
<dbReference type="InterPro" id="IPR038109">
    <property type="entry name" value="DNA_bind_recomb_sf"/>
</dbReference>
<feature type="domain" description="Recombinase" evidence="1">
    <location>
        <begin position="155"/>
        <end position="276"/>
    </location>
</feature>
<dbReference type="Pfam" id="PF13408">
    <property type="entry name" value="Zn_ribbon_recom"/>
    <property type="match status" value="1"/>
</dbReference>
<dbReference type="InterPro" id="IPR011109">
    <property type="entry name" value="DNA_bind_recombinase_dom"/>
</dbReference>
<organism evidence="2 3">
    <name type="scientific">Dactylosporangium darangshiense</name>
    <dbReference type="NCBI Taxonomy" id="579108"/>
    <lineage>
        <taxon>Bacteria</taxon>
        <taxon>Bacillati</taxon>
        <taxon>Actinomycetota</taxon>
        <taxon>Actinomycetes</taxon>
        <taxon>Micromonosporales</taxon>
        <taxon>Micromonosporaceae</taxon>
        <taxon>Dactylosporangium</taxon>
    </lineage>
</organism>
<dbReference type="Gene3D" id="3.40.50.1390">
    <property type="entry name" value="Resolvase, N-terminal catalytic domain"/>
    <property type="match status" value="1"/>
</dbReference>
<evidence type="ECO:0000259" key="1">
    <source>
        <dbReference type="PROSITE" id="PS51737"/>
    </source>
</evidence>